<reference evidence="1 2" key="1">
    <citation type="submission" date="2019-10" db="EMBL/GenBank/DDBJ databases">
        <authorList>
            <person name="Palmer J.M."/>
        </authorList>
    </citation>
    <scope>NUCLEOTIDE SEQUENCE [LARGE SCALE GENOMIC DNA]</scope>
    <source>
        <strain evidence="1 2">TWF718</strain>
    </source>
</reference>
<evidence type="ECO:0000313" key="2">
    <source>
        <dbReference type="Proteomes" id="UP001313282"/>
    </source>
</evidence>
<gene>
    <name evidence="1" type="ORF">TWF718_002473</name>
</gene>
<sequence length="159" mass="18636">MVCSITFKPYDFKAASFTKSPKSDRYIVNCSNYFNCPVSRIVEAHNSTDNATPPPIFKDFDASYHAQYLTRASFVAIYWMLYILNNHNSLQSLMPTHQWRLKSISIPPCERIDDKGKEFIVIFQLYEFEEKISYEIVKYMDRRYGVERYSGHGLDGELD</sequence>
<proteinExistence type="predicted"/>
<protein>
    <submittedName>
        <fullName evidence="1">Uncharacterized protein</fullName>
    </submittedName>
</protein>
<evidence type="ECO:0000313" key="1">
    <source>
        <dbReference type="EMBL" id="KAK6331936.1"/>
    </source>
</evidence>
<organism evidence="1 2">
    <name type="scientific">Orbilia javanica</name>
    <dbReference type="NCBI Taxonomy" id="47235"/>
    <lineage>
        <taxon>Eukaryota</taxon>
        <taxon>Fungi</taxon>
        <taxon>Dikarya</taxon>
        <taxon>Ascomycota</taxon>
        <taxon>Pezizomycotina</taxon>
        <taxon>Orbiliomycetes</taxon>
        <taxon>Orbiliales</taxon>
        <taxon>Orbiliaceae</taxon>
        <taxon>Orbilia</taxon>
    </lineage>
</organism>
<name>A0AAN8R8T7_9PEZI</name>
<keyword evidence="2" id="KW-1185">Reference proteome</keyword>
<dbReference type="Proteomes" id="UP001313282">
    <property type="component" value="Unassembled WGS sequence"/>
</dbReference>
<dbReference type="EMBL" id="JAVHNR010000010">
    <property type="protein sequence ID" value="KAK6331936.1"/>
    <property type="molecule type" value="Genomic_DNA"/>
</dbReference>
<dbReference type="AlphaFoldDB" id="A0AAN8R8T7"/>
<comment type="caution">
    <text evidence="1">The sequence shown here is derived from an EMBL/GenBank/DDBJ whole genome shotgun (WGS) entry which is preliminary data.</text>
</comment>
<accession>A0AAN8R8T7</accession>